<protein>
    <submittedName>
        <fullName evidence="2">Uncharacterized protein</fullName>
    </submittedName>
</protein>
<gene>
    <name evidence="2" type="ORF">XA68_13228</name>
</gene>
<evidence type="ECO:0000313" key="3">
    <source>
        <dbReference type="Proteomes" id="UP000037136"/>
    </source>
</evidence>
<reference evidence="2 3" key="2">
    <citation type="journal article" date="2017" name="Sci. Rep.">
        <title>Ant-infecting Ophiocordyceps genomes reveal a high diversity of potential behavioral manipulation genes and a possible major role for enterotoxins.</title>
        <authorList>
            <person name="de Bekker C."/>
            <person name="Ohm R.A."/>
            <person name="Evans H.C."/>
            <person name="Brachmann A."/>
            <person name="Hughes D.P."/>
        </authorList>
    </citation>
    <scope>NUCLEOTIDE SEQUENCE [LARGE SCALE GENOMIC DNA]</scope>
    <source>
        <strain evidence="2 3">SC16a</strain>
    </source>
</reference>
<dbReference type="EMBL" id="LAZP02000258">
    <property type="protein sequence ID" value="PFH58766.1"/>
    <property type="molecule type" value="Genomic_DNA"/>
</dbReference>
<sequence>MATRDRAETLVLRAARNHGLQVRRDELQLALDRADFVQWANKHLGPENLLTTDELAIYSALDRSGQVDQLASQHELAHVQAVSDEHLRAAVEELQRATEKTVSHAKNLRLQQDALSRLVTEQSDGVAAREQLCQARQPEAEAQRRRLAADVDELSTDLRFRLVDIEQQCRESSPRKLCCELDKPIPDEELLVDRLRKTCARLVETTVDTARTKLDRVYLDTLVATRRSEPVADDDVAAVREEVESLYSEMLPVAQMSIDRQHVQPAFDSIAAKSGRSLSRTTEALEYMDGCLDTLLKRMDCLRTRIEAVQSHQNAAAEMSSIAEAEMAIAVSPISQPSRPTTLPASPPRRPSPIRRRSSTARDEAPLDILLQNLSLSAPRNSTVNGKQQSNFLSRAVTERSQKAAEVARGAQESFETSVVAQLRDAKLAIQLLEDSLLADSPFAEVNLSDPELETSILVLDQEIGKAGEKLRAVERGRPLLICVVRLPWFDVEALLQSLPDIAGFPGVSLQTWPWRQQEPIDGGTMTATADTSIMSHRGKGLY</sequence>
<dbReference type="OrthoDB" id="5314201at2759"/>
<evidence type="ECO:0000256" key="1">
    <source>
        <dbReference type="SAM" id="MobiDB-lite"/>
    </source>
</evidence>
<organism evidence="2 3">
    <name type="scientific">Ophiocordyceps unilateralis</name>
    <name type="common">Zombie-ant fungus</name>
    <name type="synonym">Torrubia unilateralis</name>
    <dbReference type="NCBI Taxonomy" id="268505"/>
    <lineage>
        <taxon>Eukaryota</taxon>
        <taxon>Fungi</taxon>
        <taxon>Dikarya</taxon>
        <taxon>Ascomycota</taxon>
        <taxon>Pezizomycotina</taxon>
        <taxon>Sordariomycetes</taxon>
        <taxon>Hypocreomycetidae</taxon>
        <taxon>Hypocreales</taxon>
        <taxon>Ophiocordycipitaceae</taxon>
        <taxon>Ophiocordyceps</taxon>
    </lineage>
</organism>
<accession>A0A2A9PD68</accession>
<evidence type="ECO:0000313" key="2">
    <source>
        <dbReference type="EMBL" id="PFH58766.1"/>
    </source>
</evidence>
<keyword evidence="3" id="KW-1185">Reference proteome</keyword>
<dbReference type="AlphaFoldDB" id="A0A2A9PD68"/>
<dbReference type="Proteomes" id="UP000037136">
    <property type="component" value="Unassembled WGS sequence"/>
</dbReference>
<feature type="region of interest" description="Disordered" evidence="1">
    <location>
        <begin position="334"/>
        <end position="362"/>
    </location>
</feature>
<reference evidence="2 3" key="1">
    <citation type="journal article" date="2015" name="BMC Genomics">
        <title>Gene expression during zombie ant biting behavior reflects the complexity underlying fungal parasitic behavioral manipulation.</title>
        <authorList>
            <person name="de Bekker C."/>
            <person name="Ohm R.A."/>
            <person name="Loreto R.G."/>
            <person name="Sebastian A."/>
            <person name="Albert I."/>
            <person name="Merrow M."/>
            <person name="Brachmann A."/>
            <person name="Hughes D.P."/>
        </authorList>
    </citation>
    <scope>NUCLEOTIDE SEQUENCE [LARGE SCALE GENOMIC DNA]</scope>
    <source>
        <strain evidence="2 3">SC16a</strain>
    </source>
</reference>
<name>A0A2A9PD68_OPHUN</name>
<proteinExistence type="predicted"/>
<dbReference type="STRING" id="268505.A0A2A9PD68"/>
<comment type="caution">
    <text evidence="2">The sequence shown here is derived from an EMBL/GenBank/DDBJ whole genome shotgun (WGS) entry which is preliminary data.</text>
</comment>